<feature type="transmembrane region" description="Helical" evidence="6">
    <location>
        <begin position="230"/>
        <end position="253"/>
    </location>
</feature>
<dbReference type="GO" id="GO:0022857">
    <property type="term" value="F:transmembrane transporter activity"/>
    <property type="evidence" value="ECO:0007669"/>
    <property type="project" value="InterPro"/>
</dbReference>
<keyword evidence="7" id="KW-1185">Reference proteome</keyword>
<evidence type="ECO:0000256" key="1">
    <source>
        <dbReference type="ARBA" id="ARBA00004141"/>
    </source>
</evidence>
<keyword evidence="4 6" id="KW-1133">Transmembrane helix</keyword>
<dbReference type="SUPFAM" id="SSF103473">
    <property type="entry name" value="MFS general substrate transporter"/>
    <property type="match status" value="1"/>
</dbReference>
<evidence type="ECO:0000256" key="2">
    <source>
        <dbReference type="ARBA" id="ARBA00005982"/>
    </source>
</evidence>
<dbReference type="AlphaFoldDB" id="A0A6J0PI33"/>
<accession>A0A6J0PI33</accession>
<dbReference type="Proteomes" id="UP000504607">
    <property type="component" value="Chromosome 4"/>
</dbReference>
<dbReference type="Gene3D" id="1.20.1250.20">
    <property type="entry name" value="MFS general substrate transporter like domains"/>
    <property type="match status" value="1"/>
</dbReference>
<feature type="transmembrane region" description="Helical" evidence="6">
    <location>
        <begin position="531"/>
        <end position="554"/>
    </location>
</feature>
<reference evidence="8" key="1">
    <citation type="submission" date="2025-08" db="UniProtKB">
        <authorList>
            <consortium name="RefSeq"/>
        </authorList>
    </citation>
    <scope>IDENTIFICATION</scope>
</reference>
<feature type="transmembrane region" description="Helical" evidence="6">
    <location>
        <begin position="377"/>
        <end position="400"/>
    </location>
</feature>
<dbReference type="GeneID" id="105043991"/>
<gene>
    <name evidence="8" type="primary">LOC105043991</name>
</gene>
<evidence type="ECO:0000256" key="5">
    <source>
        <dbReference type="ARBA" id="ARBA00023136"/>
    </source>
</evidence>
<dbReference type="InterPro" id="IPR000109">
    <property type="entry name" value="POT_fam"/>
</dbReference>
<keyword evidence="5 6" id="KW-0472">Membrane</keyword>
<keyword evidence="3 6" id="KW-0812">Transmembrane</keyword>
<evidence type="ECO:0000256" key="3">
    <source>
        <dbReference type="ARBA" id="ARBA00022692"/>
    </source>
</evidence>
<dbReference type="OrthoDB" id="8904098at2759"/>
<dbReference type="GO" id="GO:0016020">
    <property type="term" value="C:membrane"/>
    <property type="evidence" value="ECO:0007669"/>
    <property type="project" value="UniProtKB-SubCell"/>
</dbReference>
<dbReference type="RefSeq" id="XP_019705745.1">
    <property type="nucleotide sequence ID" value="XM_019850186.1"/>
</dbReference>
<feature type="transmembrane region" description="Helical" evidence="6">
    <location>
        <begin position="412"/>
        <end position="433"/>
    </location>
</feature>
<sequence>MGLKGPYLNLERKREALGLEARNFNCSPAMEHEDSVEKGEARALLANKNYSSSFHEGDRSLEVEQQSRLQHKSTNSKAPAIILGFNFLDSAAFNGIGANLVVYLHSILHLGSASSAAEVANWSGTSYSTSLVGAVVADSYLGNYKTILYSHIIYIIGMITITFSALSPSLRPPACDGGSCLPANGLQKFVFFSGLYLVAIGSGGVKSALLPFGADQFDDEKPAEKEKKGAFFSLFYLSVTLGFFTSGILIVWIQVNIDWALGFGIATFLVFIALWAFLYGTPSYRMRMPTGSPLKSVLQVLVAAFRKRNLEVPRDVSLLYEEKDKLVQQRLVHTNELRFLDKAAIVLDSDLKDGPVHGSWRLCPITKVEELKILLRLLPIWATGVIYSAACVQLFTTFIQQGTAMDTRVGSFSIPPASLGSFEVICIMIWVILYDKIIGPATKPYFGNGTGLSQLQRMGIGRVLMILTMATAAYVEKRRLESVRAGETISILWQLPQLFIQAGSDIFSNITQLEFFYGQAPESMKSLCTALALLSISLGSYLSSLIVIIVEAITTGGGELGWIPDDLNKGHLDYYFLAWAALCALNFFVYLAFARKYTLKKVISES</sequence>
<protein>
    <submittedName>
        <fullName evidence="8">Protein NRT1/ PTR FAMILY 8.3</fullName>
    </submittedName>
</protein>
<name>A0A6J0PI33_ELAGV</name>
<organism evidence="7 8">
    <name type="scientific">Elaeis guineensis var. tenera</name>
    <name type="common">Oil palm</name>
    <dbReference type="NCBI Taxonomy" id="51953"/>
    <lineage>
        <taxon>Eukaryota</taxon>
        <taxon>Viridiplantae</taxon>
        <taxon>Streptophyta</taxon>
        <taxon>Embryophyta</taxon>
        <taxon>Tracheophyta</taxon>
        <taxon>Spermatophyta</taxon>
        <taxon>Magnoliopsida</taxon>
        <taxon>Liliopsida</taxon>
        <taxon>Arecaceae</taxon>
        <taxon>Arecoideae</taxon>
        <taxon>Cocoseae</taxon>
        <taxon>Elaeidinae</taxon>
        <taxon>Elaeis</taxon>
    </lineage>
</organism>
<dbReference type="Pfam" id="PF00854">
    <property type="entry name" value="PTR2"/>
    <property type="match status" value="1"/>
</dbReference>
<feature type="transmembrane region" description="Helical" evidence="6">
    <location>
        <begin position="189"/>
        <end position="209"/>
    </location>
</feature>
<evidence type="ECO:0000313" key="8">
    <source>
        <dbReference type="RefSeq" id="XP_019705745.1"/>
    </source>
</evidence>
<evidence type="ECO:0000256" key="6">
    <source>
        <dbReference type="SAM" id="Phobius"/>
    </source>
</evidence>
<dbReference type="PANTHER" id="PTHR11654">
    <property type="entry name" value="OLIGOPEPTIDE TRANSPORTER-RELATED"/>
    <property type="match status" value="1"/>
</dbReference>
<feature type="transmembrane region" description="Helical" evidence="6">
    <location>
        <begin position="148"/>
        <end position="169"/>
    </location>
</feature>
<dbReference type="InterPro" id="IPR036259">
    <property type="entry name" value="MFS_trans_sf"/>
</dbReference>
<dbReference type="KEGG" id="egu:105043991"/>
<dbReference type="FunCoup" id="A0A6J0PI33">
    <property type="interactions" value="1148"/>
</dbReference>
<feature type="transmembrane region" description="Helical" evidence="6">
    <location>
        <begin position="574"/>
        <end position="593"/>
    </location>
</feature>
<feature type="transmembrane region" description="Helical" evidence="6">
    <location>
        <begin position="259"/>
        <end position="279"/>
    </location>
</feature>
<dbReference type="CDD" id="cd17351">
    <property type="entry name" value="MFS_NPF"/>
    <property type="match status" value="1"/>
</dbReference>
<evidence type="ECO:0000256" key="4">
    <source>
        <dbReference type="ARBA" id="ARBA00022989"/>
    </source>
</evidence>
<dbReference type="InParanoid" id="A0A6J0PI33"/>
<proteinExistence type="inferred from homology"/>
<evidence type="ECO:0000313" key="7">
    <source>
        <dbReference type="Proteomes" id="UP000504607"/>
    </source>
</evidence>
<comment type="subcellular location">
    <subcellularLocation>
        <location evidence="1">Membrane</location>
        <topology evidence="1">Multi-pass membrane protein</topology>
    </subcellularLocation>
</comment>
<comment type="similarity">
    <text evidence="2">Belongs to the major facilitator superfamily. Proton-dependent oligopeptide transporter (POT/PTR) (TC 2.A.17) family.</text>
</comment>